<evidence type="ECO:0000256" key="7">
    <source>
        <dbReference type="ARBA" id="ARBA00023033"/>
    </source>
</evidence>
<evidence type="ECO:0000256" key="5">
    <source>
        <dbReference type="ARBA" id="ARBA00023002"/>
    </source>
</evidence>
<dbReference type="Pfam" id="PF00351">
    <property type="entry name" value="Biopterin_H"/>
    <property type="match status" value="1"/>
</dbReference>
<dbReference type="Gene3D" id="1.10.800.10">
    <property type="entry name" value="Aromatic amino acid hydroxylase"/>
    <property type="match status" value="1"/>
</dbReference>
<dbReference type="PANTHER" id="PTHR11473">
    <property type="entry name" value="AROMATIC AMINO ACID HYDROXYLASE"/>
    <property type="match status" value="1"/>
</dbReference>
<evidence type="ECO:0000256" key="3">
    <source>
        <dbReference type="ARBA" id="ARBA00011995"/>
    </source>
</evidence>
<dbReference type="KEGG" id="tet:TTHERM_00829460"/>
<sequence length="353" mass="41891">MFVCTFEGNRKYQNVQQAFQELQSKFDIVKFSDETNVVPWFPRDRNDLQYIGQDLMRVEEDNCKDSLQFTDTEYRKRRDYIAQVSKSHILGQPIPILEYTEQENQTWRTIYNKLSSYHKDLCTDRYNYNKRQLERELGIQNQIPQLRDLDAYLRQKTNFKIKAAHGILSQREFLNALAHRVFFSTQYIRHHKTVEYTPEPDIVHEVVGHIPMFADPVVADISQEIGLLSIGANDEQLRRLGNIYWFTLEFGACKENGKMKAYGAGIIGCIGECEHFLSQNSRFKYLDPFKDCDREYPIQKVQPVYCYTNSFEECLERLVKFGEQMKKPMKTWYDFNTETIECDRRIIATDKYQ</sequence>
<dbReference type="InterPro" id="IPR019774">
    <property type="entry name" value="Aromatic-AA_hydroxylase_C"/>
</dbReference>
<evidence type="ECO:0000256" key="6">
    <source>
        <dbReference type="ARBA" id="ARBA00023004"/>
    </source>
</evidence>
<keyword evidence="11" id="KW-1185">Reference proteome</keyword>
<evidence type="ECO:0000259" key="9">
    <source>
        <dbReference type="PROSITE" id="PS51410"/>
    </source>
</evidence>
<organism evidence="10 11">
    <name type="scientific">Tetrahymena thermophila (strain SB210)</name>
    <dbReference type="NCBI Taxonomy" id="312017"/>
    <lineage>
        <taxon>Eukaryota</taxon>
        <taxon>Sar</taxon>
        <taxon>Alveolata</taxon>
        <taxon>Ciliophora</taxon>
        <taxon>Intramacronucleata</taxon>
        <taxon>Oligohymenophorea</taxon>
        <taxon>Hymenostomatida</taxon>
        <taxon>Tetrahymenina</taxon>
        <taxon>Tetrahymenidae</taxon>
        <taxon>Tetrahymena</taxon>
    </lineage>
</organism>
<comment type="similarity">
    <text evidence="2">Belongs to the biopterin-dependent aromatic amino acid hydroxylase family.</text>
</comment>
<proteinExistence type="inferred from homology"/>
<name>Q23A76_TETTS</name>
<dbReference type="PROSITE" id="PS51410">
    <property type="entry name" value="BH4_AAA_HYDROXYL_2"/>
    <property type="match status" value="1"/>
</dbReference>
<evidence type="ECO:0000313" key="10">
    <source>
        <dbReference type="EMBL" id="EAR93404.2"/>
    </source>
</evidence>
<dbReference type="RefSeq" id="XP_001013649.2">
    <property type="nucleotide sequence ID" value="XM_001013649.3"/>
</dbReference>
<dbReference type="GeneID" id="7830157"/>
<dbReference type="PANTHER" id="PTHR11473:SF24">
    <property type="entry name" value="PHENYLALANINE-4-HYDROXYLASE"/>
    <property type="match status" value="1"/>
</dbReference>
<evidence type="ECO:0000256" key="8">
    <source>
        <dbReference type="PIRSR" id="PIRSR601273-2"/>
    </source>
</evidence>
<dbReference type="OrthoDB" id="983542at2759"/>
<dbReference type="HOGENOM" id="CLU_023198_0_1_1"/>
<evidence type="ECO:0000256" key="4">
    <source>
        <dbReference type="ARBA" id="ARBA00022723"/>
    </source>
</evidence>
<feature type="binding site" evidence="8">
    <location>
        <position position="204"/>
    </location>
    <ligand>
        <name>Fe cation</name>
        <dbReference type="ChEBI" id="CHEBI:24875"/>
    </ligand>
</feature>
<dbReference type="InParanoid" id="Q23A76"/>
<dbReference type="GO" id="GO:0004505">
    <property type="term" value="F:phenylalanine 4-monooxygenase activity"/>
    <property type="evidence" value="ECO:0007669"/>
    <property type="project" value="UniProtKB-EC"/>
</dbReference>
<dbReference type="EMBL" id="GG662725">
    <property type="protein sequence ID" value="EAR93404.2"/>
    <property type="molecule type" value="Genomic_DNA"/>
</dbReference>
<keyword evidence="4 8" id="KW-0479">Metal-binding</keyword>
<keyword evidence="6 8" id="KW-0408">Iron</keyword>
<dbReference type="Proteomes" id="UP000009168">
    <property type="component" value="Unassembled WGS sequence"/>
</dbReference>
<dbReference type="eggNOG" id="KOG3820">
    <property type="taxonomic scope" value="Eukaryota"/>
</dbReference>
<dbReference type="STRING" id="312017.Q23A76"/>
<keyword evidence="5" id="KW-0560">Oxidoreductase</keyword>
<keyword evidence="7" id="KW-0503">Monooxygenase</keyword>
<evidence type="ECO:0000313" key="11">
    <source>
        <dbReference type="Proteomes" id="UP000009168"/>
    </source>
</evidence>
<feature type="binding site" evidence="8">
    <location>
        <position position="249"/>
    </location>
    <ligand>
        <name>Fe cation</name>
        <dbReference type="ChEBI" id="CHEBI:24875"/>
    </ligand>
</feature>
<dbReference type="PROSITE" id="PS00367">
    <property type="entry name" value="BH4_AAA_HYDROXYL_1"/>
    <property type="match status" value="1"/>
</dbReference>
<dbReference type="InterPro" id="IPR036951">
    <property type="entry name" value="ArAA_hydroxylase_sf"/>
</dbReference>
<dbReference type="AlphaFoldDB" id="Q23A76"/>
<evidence type="ECO:0000256" key="2">
    <source>
        <dbReference type="ARBA" id="ARBA00009712"/>
    </source>
</evidence>
<dbReference type="EC" id="1.14.16.1" evidence="3"/>
<evidence type="ECO:0000256" key="1">
    <source>
        <dbReference type="ARBA" id="ARBA00001954"/>
    </source>
</evidence>
<dbReference type="InterPro" id="IPR036329">
    <property type="entry name" value="Aro-AA_hydroxylase_C_sf"/>
</dbReference>
<dbReference type="InterPro" id="IPR001273">
    <property type="entry name" value="ArAA_hydroxylase"/>
</dbReference>
<feature type="binding site" evidence="8">
    <location>
        <position position="209"/>
    </location>
    <ligand>
        <name>Fe cation</name>
        <dbReference type="ChEBI" id="CHEBI:24875"/>
    </ligand>
</feature>
<dbReference type="SUPFAM" id="SSF56534">
    <property type="entry name" value="Aromatic aminoacid monoxygenases, catalytic and oligomerization domains"/>
    <property type="match status" value="1"/>
</dbReference>
<dbReference type="PRINTS" id="PR00372">
    <property type="entry name" value="FYWHYDRXLASE"/>
</dbReference>
<dbReference type="InterPro" id="IPR018301">
    <property type="entry name" value="ArAA_hydroxylase_Fe/CU_BS"/>
</dbReference>
<protein>
    <recommendedName>
        <fullName evidence="3">phenylalanine 4-monooxygenase</fullName>
        <ecNumber evidence="3">1.14.16.1</ecNumber>
    </recommendedName>
</protein>
<feature type="domain" description="Biopterin-dependent aromatic amino acid hydroxylase family profile" evidence="9">
    <location>
        <begin position="26"/>
        <end position="353"/>
    </location>
</feature>
<dbReference type="GO" id="GO:0005506">
    <property type="term" value="F:iron ion binding"/>
    <property type="evidence" value="ECO:0007669"/>
    <property type="project" value="InterPro"/>
</dbReference>
<comment type="cofactor">
    <cofactor evidence="1 8">
        <name>Fe(2+)</name>
        <dbReference type="ChEBI" id="CHEBI:29033"/>
    </cofactor>
</comment>
<accession>Q23A76</accession>
<reference evidence="11" key="1">
    <citation type="journal article" date="2006" name="PLoS Biol.">
        <title>Macronuclear genome sequence of the ciliate Tetrahymena thermophila, a model eukaryote.</title>
        <authorList>
            <person name="Eisen J.A."/>
            <person name="Coyne R.S."/>
            <person name="Wu M."/>
            <person name="Wu D."/>
            <person name="Thiagarajan M."/>
            <person name="Wortman J.R."/>
            <person name="Badger J.H."/>
            <person name="Ren Q."/>
            <person name="Amedeo P."/>
            <person name="Jones K.M."/>
            <person name="Tallon L.J."/>
            <person name="Delcher A.L."/>
            <person name="Salzberg S.L."/>
            <person name="Silva J.C."/>
            <person name="Haas B.J."/>
            <person name="Majoros W.H."/>
            <person name="Farzad M."/>
            <person name="Carlton J.M."/>
            <person name="Smith R.K. Jr."/>
            <person name="Garg J."/>
            <person name="Pearlman R.E."/>
            <person name="Karrer K.M."/>
            <person name="Sun L."/>
            <person name="Manning G."/>
            <person name="Elde N.C."/>
            <person name="Turkewitz A.P."/>
            <person name="Asai D.J."/>
            <person name="Wilkes D.E."/>
            <person name="Wang Y."/>
            <person name="Cai H."/>
            <person name="Collins K."/>
            <person name="Stewart B.A."/>
            <person name="Lee S.R."/>
            <person name="Wilamowska K."/>
            <person name="Weinberg Z."/>
            <person name="Ruzzo W.L."/>
            <person name="Wloga D."/>
            <person name="Gaertig J."/>
            <person name="Frankel J."/>
            <person name="Tsao C.-C."/>
            <person name="Gorovsky M.A."/>
            <person name="Keeling P.J."/>
            <person name="Waller R.F."/>
            <person name="Patron N.J."/>
            <person name="Cherry J.M."/>
            <person name="Stover N.A."/>
            <person name="Krieger C.J."/>
            <person name="del Toro C."/>
            <person name="Ryder H.F."/>
            <person name="Williamson S.C."/>
            <person name="Barbeau R.A."/>
            <person name="Hamilton E.P."/>
            <person name="Orias E."/>
        </authorList>
    </citation>
    <scope>NUCLEOTIDE SEQUENCE [LARGE SCALE GENOMIC DNA]</scope>
    <source>
        <strain evidence="11">SB210</strain>
    </source>
</reference>
<gene>
    <name evidence="10" type="ORF">TTHERM_00829460</name>
</gene>